<evidence type="ECO:0000256" key="1">
    <source>
        <dbReference type="ARBA" id="ARBA00009437"/>
    </source>
</evidence>
<dbReference type="PANTHER" id="PTHR30537:SF5">
    <property type="entry name" value="HTH-TYPE TRANSCRIPTIONAL ACTIVATOR TTDR-RELATED"/>
    <property type="match status" value="1"/>
</dbReference>
<dbReference type="GO" id="GO:0043565">
    <property type="term" value="F:sequence-specific DNA binding"/>
    <property type="evidence" value="ECO:0007669"/>
    <property type="project" value="TreeGrafter"/>
</dbReference>
<proteinExistence type="inferred from homology"/>
<evidence type="ECO:0000313" key="6">
    <source>
        <dbReference type="EMBL" id="USJ28418.1"/>
    </source>
</evidence>
<dbReference type="PANTHER" id="PTHR30537">
    <property type="entry name" value="HTH-TYPE TRANSCRIPTIONAL REGULATOR"/>
    <property type="match status" value="1"/>
</dbReference>
<accession>A0A9Q9DE66</accession>
<dbReference type="PROSITE" id="PS50931">
    <property type="entry name" value="HTH_LYSR"/>
    <property type="match status" value="1"/>
</dbReference>
<dbReference type="InterPro" id="IPR036388">
    <property type="entry name" value="WH-like_DNA-bd_sf"/>
</dbReference>
<organism evidence="6 7">
    <name type="scientific">Ensifer adhaerens</name>
    <name type="common">Sinorhizobium morelense</name>
    <dbReference type="NCBI Taxonomy" id="106592"/>
    <lineage>
        <taxon>Bacteria</taxon>
        <taxon>Pseudomonadati</taxon>
        <taxon>Pseudomonadota</taxon>
        <taxon>Alphaproteobacteria</taxon>
        <taxon>Hyphomicrobiales</taxon>
        <taxon>Rhizobiaceae</taxon>
        <taxon>Sinorhizobium/Ensifer group</taxon>
        <taxon>Ensifer</taxon>
    </lineage>
</organism>
<dbReference type="GO" id="GO:0003700">
    <property type="term" value="F:DNA-binding transcription factor activity"/>
    <property type="evidence" value="ECO:0007669"/>
    <property type="project" value="InterPro"/>
</dbReference>
<comment type="similarity">
    <text evidence="1">Belongs to the LysR transcriptional regulatory family.</text>
</comment>
<dbReference type="Gene3D" id="1.10.10.10">
    <property type="entry name" value="Winged helix-like DNA-binding domain superfamily/Winged helix DNA-binding domain"/>
    <property type="match status" value="1"/>
</dbReference>
<dbReference type="CDD" id="cd08422">
    <property type="entry name" value="PBP2_CrgA_like"/>
    <property type="match status" value="1"/>
</dbReference>
<dbReference type="FunFam" id="1.10.10.10:FF:000001">
    <property type="entry name" value="LysR family transcriptional regulator"/>
    <property type="match status" value="1"/>
</dbReference>
<dbReference type="Proteomes" id="UP001055460">
    <property type="component" value="Plasmid pC"/>
</dbReference>
<feature type="domain" description="HTH lysR-type" evidence="5">
    <location>
        <begin position="1"/>
        <end position="59"/>
    </location>
</feature>
<dbReference type="InterPro" id="IPR036390">
    <property type="entry name" value="WH_DNA-bd_sf"/>
</dbReference>
<dbReference type="GO" id="GO:0006351">
    <property type="term" value="P:DNA-templated transcription"/>
    <property type="evidence" value="ECO:0007669"/>
    <property type="project" value="TreeGrafter"/>
</dbReference>
<dbReference type="InterPro" id="IPR000847">
    <property type="entry name" value="LysR_HTH_N"/>
</dbReference>
<protein>
    <submittedName>
        <fullName evidence="6">LysR family transcriptional regulator</fullName>
    </submittedName>
</protein>
<dbReference type="InterPro" id="IPR058163">
    <property type="entry name" value="LysR-type_TF_proteobact-type"/>
</dbReference>
<dbReference type="SUPFAM" id="SSF53850">
    <property type="entry name" value="Periplasmic binding protein-like II"/>
    <property type="match status" value="1"/>
</dbReference>
<dbReference type="Pfam" id="PF00126">
    <property type="entry name" value="HTH_1"/>
    <property type="match status" value="1"/>
</dbReference>
<dbReference type="EMBL" id="CP098810">
    <property type="protein sequence ID" value="USJ28418.1"/>
    <property type="molecule type" value="Genomic_DNA"/>
</dbReference>
<evidence type="ECO:0000256" key="3">
    <source>
        <dbReference type="ARBA" id="ARBA00023125"/>
    </source>
</evidence>
<dbReference type="SUPFAM" id="SSF46785">
    <property type="entry name" value="Winged helix' DNA-binding domain"/>
    <property type="match status" value="1"/>
</dbReference>
<reference evidence="6" key="1">
    <citation type="submission" date="2022-06" db="EMBL/GenBank/DDBJ databases">
        <title>Physiological and biochemical characterization and genomic elucidation of a strain of the genus Ensifer adhaerens M8 that combines arsenic oxidation and chromium reduction.</title>
        <authorList>
            <person name="Li X."/>
            <person name="Yu c."/>
        </authorList>
    </citation>
    <scope>NUCLEOTIDE SEQUENCE</scope>
    <source>
        <strain evidence="6">M8</strain>
        <plasmid evidence="6">pC</plasmid>
    </source>
</reference>
<gene>
    <name evidence="6" type="ORF">NE863_35355</name>
</gene>
<dbReference type="RefSeq" id="WP_252161487.1">
    <property type="nucleotide sequence ID" value="NZ_CP098810.1"/>
</dbReference>
<evidence type="ECO:0000259" key="5">
    <source>
        <dbReference type="PROSITE" id="PS50931"/>
    </source>
</evidence>
<keyword evidence="4" id="KW-0804">Transcription</keyword>
<dbReference type="Gene3D" id="3.40.190.290">
    <property type="match status" value="1"/>
</dbReference>
<name>A0A9Q9DE66_ENSAD</name>
<dbReference type="AlphaFoldDB" id="A0A9Q9DE66"/>
<evidence type="ECO:0000313" key="7">
    <source>
        <dbReference type="Proteomes" id="UP001055460"/>
    </source>
</evidence>
<geneLocation type="plasmid" evidence="6 7">
    <name>pC</name>
</geneLocation>
<keyword evidence="2" id="KW-0805">Transcription regulation</keyword>
<keyword evidence="6" id="KW-0614">Plasmid</keyword>
<keyword evidence="3" id="KW-0238">DNA-binding</keyword>
<sequence>MDRLKSMLVLVKVSETGSFSAAARELNMSPTMATKHVSFIEKQLGAALVHRTTRRVTLTSAGQTYCAMAERIIDDIRAMETLATAESNTVKGLLKVNAPISFGTYQVAPLLHEFLGRYEKVVLELGLNDRIVDLVDEGWDVAIRIGNLQSSPLIARRIAGCSFVLCAAQDYLERRGVPRVVKDLEQHECIVYTLSVSSGLGEWRFGRTGQISVNVKGSLRSNNGDALKNAAISGAGIAYLPSFMVTDALASGLLQTLPLDYEAFEFGSIFAVYPPADHVPAKTRAFVDFLVEKLAPQSGIIKFPRPA</sequence>
<dbReference type="Pfam" id="PF03466">
    <property type="entry name" value="LysR_substrate"/>
    <property type="match status" value="1"/>
</dbReference>
<dbReference type="InterPro" id="IPR005119">
    <property type="entry name" value="LysR_subst-bd"/>
</dbReference>
<evidence type="ECO:0000256" key="4">
    <source>
        <dbReference type="ARBA" id="ARBA00023163"/>
    </source>
</evidence>
<evidence type="ECO:0000256" key="2">
    <source>
        <dbReference type="ARBA" id="ARBA00023015"/>
    </source>
</evidence>